<proteinExistence type="inferred from homology"/>
<dbReference type="GO" id="GO:0051666">
    <property type="term" value="P:actin cortical patch localization"/>
    <property type="evidence" value="ECO:0007669"/>
    <property type="project" value="UniProtKB-ARBA"/>
</dbReference>
<organism evidence="6 7">
    <name type="scientific">Chytriomyces confervae</name>
    <dbReference type="NCBI Taxonomy" id="246404"/>
    <lineage>
        <taxon>Eukaryota</taxon>
        <taxon>Fungi</taxon>
        <taxon>Fungi incertae sedis</taxon>
        <taxon>Chytridiomycota</taxon>
        <taxon>Chytridiomycota incertae sedis</taxon>
        <taxon>Chytridiomycetes</taxon>
        <taxon>Chytridiales</taxon>
        <taxon>Chytriomycetaceae</taxon>
        <taxon>Chytriomyces</taxon>
    </lineage>
</organism>
<feature type="region of interest" description="Disordered" evidence="4">
    <location>
        <begin position="282"/>
        <end position="361"/>
    </location>
</feature>
<dbReference type="STRING" id="246404.A0A507FLI0"/>
<name>A0A507FLI0_9FUNG</name>
<dbReference type="CDD" id="cd11525">
    <property type="entry name" value="SYLF_SH3YL1_like"/>
    <property type="match status" value="1"/>
</dbReference>
<keyword evidence="2 3" id="KW-0728">SH3 domain</keyword>
<dbReference type="PANTHER" id="PTHR15629">
    <property type="entry name" value="SH3YL1 PROTEIN"/>
    <property type="match status" value="1"/>
</dbReference>
<dbReference type="SUPFAM" id="SSF50044">
    <property type="entry name" value="SH3-domain"/>
    <property type="match status" value="1"/>
</dbReference>
<comment type="similarity">
    <text evidence="1">Belongs to the SH3YL1 family.</text>
</comment>
<dbReference type="InterPro" id="IPR033643">
    <property type="entry name" value="SYLF_SH3YL1-like"/>
</dbReference>
<feature type="compositionally biased region" description="Pro residues" evidence="4">
    <location>
        <begin position="348"/>
        <end position="361"/>
    </location>
</feature>
<protein>
    <recommendedName>
        <fullName evidence="5">SH3 domain-containing protein</fullName>
    </recommendedName>
</protein>
<evidence type="ECO:0000256" key="2">
    <source>
        <dbReference type="ARBA" id="ARBA00022443"/>
    </source>
</evidence>
<dbReference type="InterPro" id="IPR001452">
    <property type="entry name" value="SH3_domain"/>
</dbReference>
<comment type="caution">
    <text evidence="6">The sequence shown here is derived from an EMBL/GenBank/DDBJ whole genome shotgun (WGS) entry which is preliminary data.</text>
</comment>
<dbReference type="GO" id="GO:0035091">
    <property type="term" value="F:phosphatidylinositol binding"/>
    <property type="evidence" value="ECO:0007669"/>
    <property type="project" value="TreeGrafter"/>
</dbReference>
<sequence length="416" mass="44254">MNSPLPQDITAECRKAAKIIESFIVPKKTGLDQVIPPQIIAQAKGIAILSVIKAGFLFSGRGGSGIVVARLDDGSVVGHPIERALARNMQSSMYLSSILDGCAAVKTDGRALTCDIAARFRPLRLLTPERTPSYPDYLLSRKPISSAWSAPSAIGTAGFGAGGQIGVEITDFVIILNTKEAVKAFSHGGNVTLGGNLSVAAGPVGRNAEASGSILNLAPIYSYSSTKGLFVGISLEGSVILERKETNASFYRRKVTAKEILSGTVPPPPAAEELYRALNRRTEQEVTGEDIAARRPSFNPAAMFRKDKEEQEASNNYGGGSNGGYNSGPYRTPASSSISSPSESHRPVPLPGRLPAPAPPPSARVKALYDFEGQRDGDLSFRAGEEIIVLQKNANDWWNGRIGSREGVFPANYVQQ</sequence>
<dbReference type="PROSITE" id="PS50002">
    <property type="entry name" value="SH3"/>
    <property type="match status" value="1"/>
</dbReference>
<feature type="domain" description="SH3" evidence="5">
    <location>
        <begin position="360"/>
        <end position="416"/>
    </location>
</feature>
<evidence type="ECO:0000259" key="5">
    <source>
        <dbReference type="PROSITE" id="PS50002"/>
    </source>
</evidence>
<accession>A0A507FLI0</accession>
<dbReference type="PANTHER" id="PTHR15629:SF2">
    <property type="entry name" value="SH3 DOMAIN-CONTAINING YSC84-LIKE PROTEIN 1"/>
    <property type="match status" value="1"/>
</dbReference>
<evidence type="ECO:0000313" key="7">
    <source>
        <dbReference type="Proteomes" id="UP000320333"/>
    </source>
</evidence>
<dbReference type="FunFam" id="2.30.30.40:FF:000100">
    <property type="entry name" value="SH3 domain-containing YSC84-like protein 1"/>
    <property type="match status" value="1"/>
</dbReference>
<dbReference type="AlphaFoldDB" id="A0A507FLI0"/>
<evidence type="ECO:0000256" key="4">
    <source>
        <dbReference type="SAM" id="MobiDB-lite"/>
    </source>
</evidence>
<dbReference type="PRINTS" id="PR00452">
    <property type="entry name" value="SH3DOMAIN"/>
</dbReference>
<dbReference type="Pfam" id="PF04366">
    <property type="entry name" value="Ysc84"/>
    <property type="match status" value="1"/>
</dbReference>
<dbReference type="InterPro" id="IPR007461">
    <property type="entry name" value="Ysc84_actin-binding"/>
</dbReference>
<dbReference type="OrthoDB" id="443981at2759"/>
<dbReference type="InterPro" id="IPR051702">
    <property type="entry name" value="SH3_domain_YSC84-like"/>
</dbReference>
<dbReference type="Proteomes" id="UP000320333">
    <property type="component" value="Unassembled WGS sequence"/>
</dbReference>
<dbReference type="EMBL" id="QEAP01000026">
    <property type="protein sequence ID" value="TPX77174.1"/>
    <property type="molecule type" value="Genomic_DNA"/>
</dbReference>
<dbReference type="SMART" id="SM00326">
    <property type="entry name" value="SH3"/>
    <property type="match status" value="1"/>
</dbReference>
<dbReference type="InterPro" id="IPR036028">
    <property type="entry name" value="SH3-like_dom_sf"/>
</dbReference>
<reference evidence="6 7" key="1">
    <citation type="journal article" date="2019" name="Sci. Rep.">
        <title>Comparative genomics of chytrid fungi reveal insights into the obligate biotrophic and pathogenic lifestyle of Synchytrium endobioticum.</title>
        <authorList>
            <person name="van de Vossenberg B.T.L.H."/>
            <person name="Warris S."/>
            <person name="Nguyen H.D.T."/>
            <person name="van Gent-Pelzer M.P.E."/>
            <person name="Joly D.L."/>
            <person name="van de Geest H.C."/>
            <person name="Bonants P.J.M."/>
            <person name="Smith D.S."/>
            <person name="Levesque C.A."/>
            <person name="van der Lee T.A.J."/>
        </authorList>
    </citation>
    <scope>NUCLEOTIDE SEQUENCE [LARGE SCALE GENOMIC DNA]</scope>
    <source>
        <strain evidence="6 7">CBS 675.73</strain>
    </source>
</reference>
<dbReference type="Gene3D" id="2.30.30.40">
    <property type="entry name" value="SH3 Domains"/>
    <property type="match status" value="1"/>
</dbReference>
<evidence type="ECO:0000256" key="1">
    <source>
        <dbReference type="ARBA" id="ARBA00007761"/>
    </source>
</evidence>
<dbReference type="Pfam" id="PF00018">
    <property type="entry name" value="SH3_1"/>
    <property type="match status" value="1"/>
</dbReference>
<feature type="compositionally biased region" description="Gly residues" evidence="4">
    <location>
        <begin position="317"/>
        <end position="326"/>
    </location>
</feature>
<evidence type="ECO:0000313" key="6">
    <source>
        <dbReference type="EMBL" id="TPX77174.1"/>
    </source>
</evidence>
<evidence type="ECO:0000256" key="3">
    <source>
        <dbReference type="PROSITE-ProRule" id="PRU00192"/>
    </source>
</evidence>
<gene>
    <name evidence="6" type="ORF">CcCBS67573_g01546</name>
</gene>
<keyword evidence="7" id="KW-1185">Reference proteome</keyword>